<reference evidence="2" key="1">
    <citation type="journal article" date="2019" name="Int. J. Syst. Evol. Microbiol.">
        <title>The Global Catalogue of Microorganisms (GCM) 10K type strain sequencing project: providing services to taxonomists for standard genome sequencing and annotation.</title>
        <authorList>
            <consortium name="The Broad Institute Genomics Platform"/>
            <consortium name="The Broad Institute Genome Sequencing Center for Infectious Disease"/>
            <person name="Wu L."/>
            <person name="Ma J."/>
        </authorList>
    </citation>
    <scope>NUCLEOTIDE SEQUENCE [LARGE SCALE GENOMIC DNA]</scope>
    <source>
        <strain evidence="2">JCM 30346</strain>
    </source>
</reference>
<name>A0ABW1NAL5_9ACTN</name>
<organism evidence="1 2">
    <name type="scientific">Sphaerisporangium aureirubrum</name>
    <dbReference type="NCBI Taxonomy" id="1544736"/>
    <lineage>
        <taxon>Bacteria</taxon>
        <taxon>Bacillati</taxon>
        <taxon>Actinomycetota</taxon>
        <taxon>Actinomycetes</taxon>
        <taxon>Streptosporangiales</taxon>
        <taxon>Streptosporangiaceae</taxon>
        <taxon>Sphaerisporangium</taxon>
    </lineage>
</organism>
<evidence type="ECO:0000313" key="1">
    <source>
        <dbReference type="EMBL" id="MFC6080409.1"/>
    </source>
</evidence>
<evidence type="ECO:0000313" key="2">
    <source>
        <dbReference type="Proteomes" id="UP001596137"/>
    </source>
</evidence>
<proteinExistence type="predicted"/>
<sequence>MESHGPVRRRRYARALGWAVAMFAVTGGVTPVISAATAEPAYAALCSGSMCTGLDPYSAGCASNAAAVRTANISNGNGTGRVELWYSYSCNANWAVTRSYSGSKSLWAGVWGRDYGTMSGQYENLSGYNWIYTNMINGSWVTCAGGDNSGGNGPQVNTACV</sequence>
<dbReference type="InterPro" id="IPR021224">
    <property type="entry name" value="DUF2690"/>
</dbReference>
<keyword evidence="2" id="KW-1185">Reference proteome</keyword>
<dbReference type="EMBL" id="JBHSRF010000004">
    <property type="protein sequence ID" value="MFC6080409.1"/>
    <property type="molecule type" value="Genomic_DNA"/>
</dbReference>
<comment type="caution">
    <text evidence="1">The sequence shown here is derived from an EMBL/GenBank/DDBJ whole genome shotgun (WGS) entry which is preliminary data.</text>
</comment>
<protein>
    <submittedName>
        <fullName evidence="1">DUF2690 domain-containing protein</fullName>
    </submittedName>
</protein>
<dbReference type="Pfam" id="PF10901">
    <property type="entry name" value="DUF2690"/>
    <property type="match status" value="1"/>
</dbReference>
<accession>A0ABW1NAL5</accession>
<dbReference type="Proteomes" id="UP001596137">
    <property type="component" value="Unassembled WGS sequence"/>
</dbReference>
<gene>
    <name evidence="1" type="ORF">ACFP1K_04525</name>
</gene>